<dbReference type="AlphaFoldDB" id="A0A837GBZ4"/>
<name>A0A837GBZ4_9VIBR</name>
<sequence>MDDKHYISSIKDFFNIIETIGNNSGPTLYHAHENNNSILVPKLGCVRARNIYDLEQETLSAIRVYGFHYQDKREINDWLLMCMARLQGFPTRLLEWTENASKALWSVCHSDNVQSMTVLKANDNQHVRFVDCPYSLKSTKIFNAASCDTYERDREKWYSIHPLKRSATEYFESLYAEKEYENRLTLIHILPSVKKKLIEELIAMGISYQPEKESTDVHTHLDDAEIMSNKNKGDISSENDNKNEQRVLEQYGRVYHQDFDFD</sequence>
<organism evidence="2">
    <name type="scientific">Vibrio coralliilyticus</name>
    <dbReference type="NCBI Taxonomy" id="190893"/>
    <lineage>
        <taxon>Bacteria</taxon>
        <taxon>Pseudomonadati</taxon>
        <taxon>Pseudomonadota</taxon>
        <taxon>Gammaproteobacteria</taxon>
        <taxon>Vibrionales</taxon>
        <taxon>Vibrionaceae</taxon>
        <taxon>Vibrio</taxon>
    </lineage>
</organism>
<feature type="domain" description="FRG" evidence="1">
    <location>
        <begin position="29"/>
        <end position="111"/>
    </location>
</feature>
<evidence type="ECO:0000259" key="1">
    <source>
        <dbReference type="Pfam" id="PF08867"/>
    </source>
</evidence>
<dbReference type="Pfam" id="PF08867">
    <property type="entry name" value="FRG"/>
    <property type="match status" value="1"/>
</dbReference>
<gene>
    <name evidence="2" type="ORF">TW71_06350</name>
</gene>
<dbReference type="RefSeq" id="WP_045985329.1">
    <property type="nucleotide sequence ID" value="NZ_CP063051.1"/>
</dbReference>
<dbReference type="EMBL" id="JXXR01000004">
    <property type="protein sequence ID" value="KJY76187.1"/>
    <property type="molecule type" value="Genomic_DNA"/>
</dbReference>
<reference evidence="2" key="1">
    <citation type="journal article" date="2015" name="BMC Genomics">
        <title>Genome mining reveals unlocked bioactive potential of marine Gram-negative bacteria.</title>
        <authorList>
            <person name="Machado H."/>
            <person name="Sonnenschein E.C."/>
            <person name="Melchiorsen J."/>
            <person name="Gram L."/>
        </authorList>
    </citation>
    <scope>NUCLEOTIDE SEQUENCE</scope>
    <source>
        <strain evidence="2">S2052</strain>
    </source>
</reference>
<comment type="caution">
    <text evidence="2">The sequence shown here is derived from an EMBL/GenBank/DDBJ whole genome shotgun (WGS) entry which is preliminary data.</text>
</comment>
<evidence type="ECO:0000313" key="2">
    <source>
        <dbReference type="EMBL" id="KJY76187.1"/>
    </source>
</evidence>
<protein>
    <recommendedName>
        <fullName evidence="1">FRG domain-containing protein</fullName>
    </recommendedName>
</protein>
<dbReference type="InterPro" id="IPR014966">
    <property type="entry name" value="FRG-dom"/>
</dbReference>
<proteinExistence type="predicted"/>
<accession>A0A837GBZ4</accession>